<sequence length="617" mass="69208">MGKQFLLCILFLCALFSTGNGQALFTYGPYKVDKKEFIAAYKKNNAGSLKDSAAVKQYLDLYIRYKLKVRAAYEMKLDTLPQLRIEFGDFCYQLAKSYLVDDGVMNALVSEALANSTRDIRISHIYIPYTGSDSAAARDKAGKAMSQLRNGDSFESVALSFSEDAGVRENKGDLGWITTFTLPYALEQLAYQTALNENSALYKSTNAYHLFRRTAERPAAGRIQVAQILFAVPAGSPGKQRDSVMRQADSVYNALKNGADFAQLALAYSADDATYNNQGLLEAFEPGTYSPAFEDQAYSLSADGDITRPFETSRGIHILKRIITYPYTADTTDEQVRASMKARVLNDARSKLATSLVLATATKAIGFKRGPATDVQLENYCRYYFGIDPATGSLADNMQVASSRSRVYYIQDLKDYLSSWQGPYTKGLAEKFLEDMVLVEYQQTLEKYNPEFAAQVNEFRDGNLLFEAMQRKVWAKAGSDDAVLRKYYKDHAGKYKWKESVDAVIFTAADASQANNFRQQLNASPSEWKKLLQENEATVQAESGRYETDELATLESNSNSFVHVLKKHPAGEARSFEDSRGLVLNDYQLQLENEWINSLKKQFPIKISIPVLRSIYR</sequence>
<dbReference type="Gene3D" id="3.10.50.40">
    <property type="match status" value="2"/>
</dbReference>
<dbReference type="PANTHER" id="PTHR47245:SF2">
    <property type="entry name" value="PEPTIDYL-PROLYL CIS-TRANS ISOMERASE HP_0175-RELATED"/>
    <property type="match status" value="1"/>
</dbReference>
<organism evidence="4 5">
    <name type="scientific">Flavihumibacter solisilvae</name>
    <dbReference type="NCBI Taxonomy" id="1349421"/>
    <lineage>
        <taxon>Bacteria</taxon>
        <taxon>Pseudomonadati</taxon>
        <taxon>Bacteroidota</taxon>
        <taxon>Chitinophagia</taxon>
        <taxon>Chitinophagales</taxon>
        <taxon>Chitinophagaceae</taxon>
        <taxon>Flavihumibacter</taxon>
    </lineage>
</organism>
<dbReference type="Proteomes" id="UP000031408">
    <property type="component" value="Unassembled WGS sequence"/>
</dbReference>
<reference evidence="4 5" key="1">
    <citation type="submission" date="2014-11" db="EMBL/GenBank/DDBJ databases">
        <title>Genome sequence of Flavihumibacter solisilvae 3-3.</title>
        <authorList>
            <person name="Zhou G."/>
            <person name="Li M."/>
            <person name="Wang G."/>
        </authorList>
    </citation>
    <scope>NUCLEOTIDE SEQUENCE [LARGE SCALE GENOMIC DNA]</scope>
    <source>
        <strain evidence="4 5">3-3</strain>
    </source>
</reference>
<dbReference type="STRING" id="1349421.OI18_07645"/>
<accession>A0A0C1ILQ3</accession>
<gene>
    <name evidence="4" type="ORF">OI18_07645</name>
</gene>
<dbReference type="RefSeq" id="WP_039138635.1">
    <property type="nucleotide sequence ID" value="NZ_JSVC01000008.1"/>
</dbReference>
<feature type="signal peptide" evidence="2">
    <location>
        <begin position="1"/>
        <end position="23"/>
    </location>
</feature>
<keyword evidence="1" id="KW-0697">Rotamase</keyword>
<dbReference type="AlphaFoldDB" id="A0A0C1ILQ3"/>
<proteinExistence type="predicted"/>
<dbReference type="InterPro" id="IPR000297">
    <property type="entry name" value="PPIase_PpiC"/>
</dbReference>
<name>A0A0C1ILQ3_9BACT</name>
<feature type="domain" description="PpiC" evidence="3">
    <location>
        <begin position="220"/>
        <end position="323"/>
    </location>
</feature>
<dbReference type="EMBL" id="JSVC01000008">
    <property type="protein sequence ID" value="KIC95175.1"/>
    <property type="molecule type" value="Genomic_DNA"/>
</dbReference>
<dbReference type="PROSITE" id="PS50198">
    <property type="entry name" value="PPIC_PPIASE_2"/>
    <property type="match status" value="2"/>
</dbReference>
<evidence type="ECO:0000256" key="1">
    <source>
        <dbReference type="PROSITE-ProRule" id="PRU00278"/>
    </source>
</evidence>
<keyword evidence="5" id="KW-1185">Reference proteome</keyword>
<evidence type="ECO:0000259" key="3">
    <source>
        <dbReference type="PROSITE" id="PS50198"/>
    </source>
</evidence>
<feature type="chain" id="PRO_5007005212" description="PpiC domain-containing protein" evidence="2">
    <location>
        <begin position="24"/>
        <end position="617"/>
    </location>
</feature>
<dbReference type="Pfam" id="PF00639">
    <property type="entry name" value="Rotamase"/>
    <property type="match status" value="2"/>
</dbReference>
<feature type="domain" description="PpiC" evidence="3">
    <location>
        <begin position="117"/>
        <end position="215"/>
    </location>
</feature>
<dbReference type="OrthoDB" id="14196at2"/>
<dbReference type="InterPro" id="IPR046357">
    <property type="entry name" value="PPIase_dom_sf"/>
</dbReference>
<keyword evidence="1" id="KW-0413">Isomerase</keyword>
<protein>
    <recommendedName>
        <fullName evidence="3">PpiC domain-containing protein</fullName>
    </recommendedName>
</protein>
<dbReference type="SUPFAM" id="SSF54534">
    <property type="entry name" value="FKBP-like"/>
    <property type="match status" value="2"/>
</dbReference>
<comment type="caution">
    <text evidence="4">The sequence shown here is derived from an EMBL/GenBank/DDBJ whole genome shotgun (WGS) entry which is preliminary data.</text>
</comment>
<keyword evidence="2" id="KW-0732">Signal</keyword>
<dbReference type="GO" id="GO:0003755">
    <property type="term" value="F:peptidyl-prolyl cis-trans isomerase activity"/>
    <property type="evidence" value="ECO:0007669"/>
    <property type="project" value="UniProtKB-KW"/>
</dbReference>
<dbReference type="PANTHER" id="PTHR47245">
    <property type="entry name" value="PEPTIDYLPROLYL ISOMERASE"/>
    <property type="match status" value="1"/>
</dbReference>
<dbReference type="InterPro" id="IPR050245">
    <property type="entry name" value="PrsA_foldase"/>
</dbReference>
<evidence type="ECO:0000256" key="2">
    <source>
        <dbReference type="SAM" id="SignalP"/>
    </source>
</evidence>
<evidence type="ECO:0000313" key="5">
    <source>
        <dbReference type="Proteomes" id="UP000031408"/>
    </source>
</evidence>
<evidence type="ECO:0000313" key="4">
    <source>
        <dbReference type="EMBL" id="KIC95175.1"/>
    </source>
</evidence>